<evidence type="ECO:0000259" key="3">
    <source>
        <dbReference type="Pfam" id="PF09375"/>
    </source>
</evidence>
<evidence type="ECO:0000256" key="2">
    <source>
        <dbReference type="ARBA" id="ARBA00022729"/>
    </source>
</evidence>
<comment type="subcellular location">
    <subcellularLocation>
        <location evidence="1">Cell envelope</location>
    </subcellularLocation>
</comment>
<dbReference type="CDD" id="cd14659">
    <property type="entry name" value="Imelysin-like_IPPA"/>
    <property type="match status" value="1"/>
</dbReference>
<reference evidence="4" key="1">
    <citation type="submission" date="2018-01" db="EMBL/GenBank/DDBJ databases">
        <authorList>
            <person name="Yu X.-D."/>
        </authorList>
    </citation>
    <scope>NUCLEOTIDE SEQUENCE</scope>
    <source>
        <strain evidence="4">ZX-21</strain>
    </source>
</reference>
<sequence>MISAVMNLIRRGHTSRTLIMVCSFAAITACSPPPPSAKLLKETGELSFISNYQDFSVSSQQLADASADFCQTPDQAAKFDTLRTKWKQATIDWAAIQNIQFGPLMVDNQAWKIQFWPDKKNLIARKVETLLKDGKPITLQRVDEASVVVQGLSSLEYQLFDSKAGSQQRYTGEAGVRRCELLTAVSTHLQNVAEGLYNSWRKDGGNYLATFSETGENNPEFSDDNLAIGYLLDTLVSGIELIKRDKLERPLAISSSANNEAQGSAPQTQVYQLEWWRSQYSKEAIIANLSALEDIFNANTGYGLDDYLREDKQQDALSDKINEGFKRCIVAASAIDGSLFDIANKPEHRQVILDFHRELSQLLALLRNDLPTALGVSLGFNSKDGD</sequence>
<dbReference type="Gene3D" id="1.20.1420.20">
    <property type="entry name" value="M75 peptidase, HXXE motif"/>
    <property type="match status" value="1"/>
</dbReference>
<evidence type="ECO:0000313" key="4">
    <source>
        <dbReference type="EMBL" id="POP52337.1"/>
    </source>
</evidence>
<accession>A0A2S4HEE1</accession>
<dbReference type="GO" id="GO:0030313">
    <property type="term" value="C:cell envelope"/>
    <property type="evidence" value="ECO:0007669"/>
    <property type="project" value="UniProtKB-SubCell"/>
</dbReference>
<dbReference type="InterPro" id="IPR034984">
    <property type="entry name" value="Imelysin-like_IPPA"/>
</dbReference>
<protein>
    <recommendedName>
        <fullName evidence="3">Imelysin-like domain-containing protein</fullName>
    </recommendedName>
</protein>
<dbReference type="AlphaFoldDB" id="A0A2S4HEE1"/>
<keyword evidence="2" id="KW-0732">Signal</keyword>
<evidence type="ECO:0000313" key="5">
    <source>
        <dbReference type="Proteomes" id="UP000237222"/>
    </source>
</evidence>
<dbReference type="EMBL" id="PQGG01000029">
    <property type="protein sequence ID" value="POP52337.1"/>
    <property type="molecule type" value="Genomic_DNA"/>
</dbReference>
<dbReference type="InterPro" id="IPR018976">
    <property type="entry name" value="Imelysin-like"/>
</dbReference>
<name>A0A2S4HEE1_9GAMM</name>
<gene>
    <name evidence="4" type="ORF">C0068_12440</name>
</gene>
<dbReference type="Pfam" id="PF09375">
    <property type="entry name" value="Peptidase_M75"/>
    <property type="match status" value="1"/>
</dbReference>
<evidence type="ECO:0000256" key="1">
    <source>
        <dbReference type="ARBA" id="ARBA00004196"/>
    </source>
</evidence>
<proteinExistence type="predicted"/>
<comment type="caution">
    <text evidence="4">The sequence shown here is derived from an EMBL/GenBank/DDBJ whole genome shotgun (WGS) entry which is preliminary data.</text>
</comment>
<feature type="domain" description="Imelysin-like" evidence="3">
    <location>
        <begin position="50"/>
        <end position="365"/>
    </location>
</feature>
<dbReference type="Proteomes" id="UP000237222">
    <property type="component" value="Unassembled WGS sequence"/>
</dbReference>
<organism evidence="4 5">
    <name type="scientific">Zhongshania marina</name>
    <dbReference type="NCBI Taxonomy" id="2304603"/>
    <lineage>
        <taxon>Bacteria</taxon>
        <taxon>Pseudomonadati</taxon>
        <taxon>Pseudomonadota</taxon>
        <taxon>Gammaproteobacteria</taxon>
        <taxon>Cellvibrionales</taxon>
        <taxon>Spongiibacteraceae</taxon>
        <taxon>Zhongshania</taxon>
    </lineage>
</organism>
<dbReference type="InterPro" id="IPR038352">
    <property type="entry name" value="Imelysin_sf"/>
</dbReference>